<dbReference type="GO" id="GO:0005524">
    <property type="term" value="F:ATP binding"/>
    <property type="evidence" value="ECO:0007669"/>
    <property type="project" value="UniProtKB-KW"/>
</dbReference>
<dbReference type="Pfam" id="PF02954">
    <property type="entry name" value="HTH_8"/>
    <property type="match status" value="1"/>
</dbReference>
<evidence type="ECO:0000313" key="9">
    <source>
        <dbReference type="Proteomes" id="UP000199073"/>
    </source>
</evidence>
<dbReference type="InterPro" id="IPR002197">
    <property type="entry name" value="HTH_Fis"/>
</dbReference>
<dbReference type="SMART" id="SM00382">
    <property type="entry name" value="AAA"/>
    <property type="match status" value="1"/>
</dbReference>
<keyword evidence="6" id="KW-1133">Transmembrane helix</keyword>
<keyword evidence="9" id="KW-1185">Reference proteome</keyword>
<dbReference type="CDD" id="cd00009">
    <property type="entry name" value="AAA"/>
    <property type="match status" value="1"/>
</dbReference>
<keyword evidence="6" id="KW-0472">Membrane</keyword>
<keyword evidence="1" id="KW-0547">Nucleotide-binding</keyword>
<dbReference type="InterPro" id="IPR025662">
    <property type="entry name" value="Sigma_54_int_dom_ATP-bd_1"/>
</dbReference>
<dbReference type="SUPFAM" id="SSF52540">
    <property type="entry name" value="P-loop containing nucleoside triphosphate hydrolases"/>
    <property type="match status" value="1"/>
</dbReference>
<dbReference type="Gene3D" id="3.30.450.20">
    <property type="entry name" value="PAS domain"/>
    <property type="match status" value="1"/>
</dbReference>
<feature type="domain" description="Sigma-54 factor interaction" evidence="7">
    <location>
        <begin position="394"/>
        <end position="620"/>
    </location>
</feature>
<dbReference type="InterPro" id="IPR003593">
    <property type="entry name" value="AAA+_ATPase"/>
</dbReference>
<dbReference type="PROSITE" id="PS00675">
    <property type="entry name" value="SIGMA54_INTERACT_1"/>
    <property type="match status" value="1"/>
</dbReference>
<dbReference type="InterPro" id="IPR027417">
    <property type="entry name" value="P-loop_NTPase"/>
</dbReference>
<dbReference type="InterPro" id="IPR029016">
    <property type="entry name" value="GAF-like_dom_sf"/>
</dbReference>
<reference evidence="8 9" key="1">
    <citation type="submission" date="2016-10" db="EMBL/GenBank/DDBJ databases">
        <authorList>
            <person name="de Groot N.N."/>
        </authorList>
    </citation>
    <scope>NUCLEOTIDE SEQUENCE [LARGE SCALE GENOMIC DNA]</scope>
    <source>
        <strain evidence="8 9">DSM 12130</strain>
    </source>
</reference>
<keyword evidence="4 8" id="KW-0238">DNA-binding</keyword>
<name>A0A1H0R1Z8_9BACT</name>
<evidence type="ECO:0000256" key="5">
    <source>
        <dbReference type="ARBA" id="ARBA00023163"/>
    </source>
</evidence>
<feature type="transmembrane region" description="Helical" evidence="6">
    <location>
        <begin position="33"/>
        <end position="54"/>
    </location>
</feature>
<dbReference type="PRINTS" id="PR01590">
    <property type="entry name" value="HTHFIS"/>
</dbReference>
<dbReference type="InterPro" id="IPR058031">
    <property type="entry name" value="AAA_lid_NorR"/>
</dbReference>
<protein>
    <submittedName>
        <fullName evidence="8">Transcriptional regulator containing PAS, AAA-type ATPase, and DNA-binding Fis domains</fullName>
    </submittedName>
</protein>
<evidence type="ECO:0000313" key="8">
    <source>
        <dbReference type="EMBL" id="SDP23507.1"/>
    </source>
</evidence>
<keyword evidence="6" id="KW-0812">Transmembrane</keyword>
<evidence type="ECO:0000256" key="3">
    <source>
        <dbReference type="ARBA" id="ARBA00023015"/>
    </source>
</evidence>
<dbReference type="PANTHER" id="PTHR32071">
    <property type="entry name" value="TRANSCRIPTIONAL REGULATORY PROTEIN"/>
    <property type="match status" value="1"/>
</dbReference>
<dbReference type="GO" id="GO:0006355">
    <property type="term" value="P:regulation of DNA-templated transcription"/>
    <property type="evidence" value="ECO:0007669"/>
    <property type="project" value="InterPro"/>
</dbReference>
<dbReference type="PROSITE" id="PS50045">
    <property type="entry name" value="SIGMA54_INTERACT_4"/>
    <property type="match status" value="1"/>
</dbReference>
<keyword evidence="3" id="KW-0805">Transcription regulation</keyword>
<dbReference type="InterPro" id="IPR025943">
    <property type="entry name" value="Sigma_54_int_dom_ATP-bd_2"/>
</dbReference>
<dbReference type="InterPro" id="IPR002078">
    <property type="entry name" value="Sigma_54_int"/>
</dbReference>
<dbReference type="PROSITE" id="PS00676">
    <property type="entry name" value="SIGMA54_INTERACT_2"/>
    <property type="match status" value="1"/>
</dbReference>
<organism evidence="8 9">
    <name type="scientific">Desulforhopalus singaporensis</name>
    <dbReference type="NCBI Taxonomy" id="91360"/>
    <lineage>
        <taxon>Bacteria</taxon>
        <taxon>Pseudomonadati</taxon>
        <taxon>Thermodesulfobacteriota</taxon>
        <taxon>Desulfobulbia</taxon>
        <taxon>Desulfobulbales</taxon>
        <taxon>Desulfocapsaceae</taxon>
        <taxon>Desulforhopalus</taxon>
    </lineage>
</organism>
<dbReference type="Gene3D" id="1.10.8.60">
    <property type="match status" value="1"/>
</dbReference>
<accession>A0A1H0R1Z8</accession>
<dbReference type="EMBL" id="FNJI01000013">
    <property type="protein sequence ID" value="SDP23507.1"/>
    <property type="molecule type" value="Genomic_DNA"/>
</dbReference>
<dbReference type="FunFam" id="3.40.50.300:FF:000006">
    <property type="entry name" value="DNA-binding transcriptional regulator NtrC"/>
    <property type="match status" value="1"/>
</dbReference>
<dbReference type="Proteomes" id="UP000199073">
    <property type="component" value="Unassembled WGS sequence"/>
</dbReference>
<dbReference type="AlphaFoldDB" id="A0A1H0R1Z8"/>
<sequence length="694" mass="77832">MSVVLVNTLKCNRFHLVATRNEQWRKLCNYFQGLLKCCIIIGHVFLCVASFLSFQFNGSDMKYQTARDVIPSSERMQREIIASHKRSQQYGINREKRDKNQVRLSPAEFDAKVEKNKEILTVVIPSISDFYELLSPEEFMVAYVSGDGYILHVAGSEKVKSAFAKRQGLPGYRWKEEDVGATAISICLKRKIPIQLNAQDYYCRQAHGSCSCAAPVFGKQDNLDGVLVVVGLNSVFHPNTLVMITMAARSIEKHMRLLRRNHEKLLYTGFLDSVIESAETGILTLDREMRILKINKKGNQILKQRGLDGKQNSIIESLSLNLEDIQLNPKNWKEREVSLQIDKQDVHLYYSARPVVSEKNELLGAVLFFNEFKDIKKLANKVSGTKAIFTFDLLVGSSKSFRKSIDLAIRASQSSSTVLLLGETGTGKELFAQAIHNGSKRREQAFIPINCGAIPSELLESELFGYVGGAFTGASKNGRPGKFELADGGTILLDEIGDMQHDMQVKLLRVLQTGEVQRIGANKVSRIDARIIAATHVDLQKAIKHNRFRTDLFYRLNIIEITLPPLRERGPEDIEALALHFIKRFSPGTSLSSDALEKLVNYSWPGNVRELENTIERGLHLCDSGKLQATHIDLQVKSTVPNKGTSGTLREMEQELINTTINACHGNMAQSAKILGVSRTTLYRKVKEFGIETV</sequence>
<dbReference type="Pfam" id="PF00158">
    <property type="entry name" value="Sigma54_activat"/>
    <property type="match status" value="1"/>
</dbReference>
<dbReference type="InterPro" id="IPR025944">
    <property type="entry name" value="Sigma_54_int_dom_CS"/>
</dbReference>
<proteinExistence type="predicted"/>
<dbReference type="Gene3D" id="1.10.10.60">
    <property type="entry name" value="Homeodomain-like"/>
    <property type="match status" value="1"/>
</dbReference>
<dbReference type="SUPFAM" id="SSF46689">
    <property type="entry name" value="Homeodomain-like"/>
    <property type="match status" value="1"/>
</dbReference>
<dbReference type="Pfam" id="PF25601">
    <property type="entry name" value="AAA_lid_14"/>
    <property type="match status" value="1"/>
</dbReference>
<evidence type="ECO:0000256" key="6">
    <source>
        <dbReference type="SAM" id="Phobius"/>
    </source>
</evidence>
<dbReference type="STRING" id="91360.SAMN05660330_02178"/>
<evidence type="ECO:0000256" key="2">
    <source>
        <dbReference type="ARBA" id="ARBA00022840"/>
    </source>
</evidence>
<evidence type="ECO:0000256" key="4">
    <source>
        <dbReference type="ARBA" id="ARBA00023125"/>
    </source>
</evidence>
<evidence type="ECO:0000256" key="1">
    <source>
        <dbReference type="ARBA" id="ARBA00022741"/>
    </source>
</evidence>
<dbReference type="InterPro" id="IPR009057">
    <property type="entry name" value="Homeodomain-like_sf"/>
</dbReference>
<evidence type="ECO:0000259" key="7">
    <source>
        <dbReference type="PROSITE" id="PS50045"/>
    </source>
</evidence>
<keyword evidence="2" id="KW-0067">ATP-binding</keyword>
<dbReference type="Gene3D" id="3.40.50.300">
    <property type="entry name" value="P-loop containing nucleotide triphosphate hydrolases"/>
    <property type="match status" value="1"/>
</dbReference>
<keyword evidence="5" id="KW-0804">Transcription</keyword>
<dbReference type="PANTHER" id="PTHR32071:SF57">
    <property type="entry name" value="C4-DICARBOXYLATE TRANSPORT TRANSCRIPTIONAL REGULATORY PROTEIN DCTD"/>
    <property type="match status" value="1"/>
</dbReference>
<dbReference type="Gene3D" id="3.30.450.40">
    <property type="match status" value="1"/>
</dbReference>
<gene>
    <name evidence="8" type="ORF">SAMN05660330_02178</name>
</gene>
<dbReference type="GO" id="GO:0043565">
    <property type="term" value="F:sequence-specific DNA binding"/>
    <property type="evidence" value="ECO:0007669"/>
    <property type="project" value="InterPro"/>
</dbReference>
<dbReference type="PROSITE" id="PS00688">
    <property type="entry name" value="SIGMA54_INTERACT_3"/>
    <property type="match status" value="1"/>
</dbReference>